<dbReference type="OrthoDB" id="6191410at2"/>
<feature type="domain" description="Methyltransferase type 11" evidence="1">
    <location>
        <begin position="68"/>
        <end position="117"/>
    </location>
</feature>
<name>A0A238TCK6_9NEIS</name>
<dbReference type="GeneID" id="83625794"/>
<dbReference type="InterPro" id="IPR013216">
    <property type="entry name" value="Methyltransf_11"/>
</dbReference>
<dbReference type="RefSeq" id="WP_032137773.1">
    <property type="nucleotide sequence ID" value="NZ_CCNJ01000065.1"/>
</dbReference>
<dbReference type="InterPro" id="IPR029063">
    <property type="entry name" value="SAM-dependent_MTases_sf"/>
</dbReference>
<accession>A0A238TCK6</accession>
<dbReference type="AlphaFoldDB" id="A0A238TCK6"/>
<evidence type="ECO:0000313" key="2">
    <source>
        <dbReference type="EMBL" id="SMQ12955.1"/>
    </source>
</evidence>
<dbReference type="Gene3D" id="3.40.50.150">
    <property type="entry name" value="Vaccinia Virus protein VP39"/>
    <property type="match status" value="1"/>
</dbReference>
<dbReference type="EMBL" id="FXUV02000038">
    <property type="protein sequence ID" value="SNB76381.1"/>
    <property type="molecule type" value="Genomic_DNA"/>
</dbReference>
<reference evidence="2" key="1">
    <citation type="submission" date="2017-05" db="EMBL/GenBank/DDBJ databases">
        <authorList>
            <person name="Song R."/>
            <person name="Chenine A.L."/>
            <person name="Ruprecht R.M."/>
        </authorList>
    </citation>
    <scope>NUCLEOTIDE SEQUENCE</scope>
    <source>
        <strain evidence="2">Kingella_eburonensis</strain>
    </source>
</reference>
<keyword evidence="4" id="KW-1185">Reference proteome</keyword>
<dbReference type="Pfam" id="PF08241">
    <property type="entry name" value="Methyltransf_11"/>
    <property type="match status" value="1"/>
</dbReference>
<dbReference type="GO" id="GO:0008757">
    <property type="term" value="F:S-adenosylmethionine-dependent methyltransferase activity"/>
    <property type="evidence" value="ECO:0007669"/>
    <property type="project" value="InterPro"/>
</dbReference>
<protein>
    <submittedName>
        <fullName evidence="3">Methyltransferase domain protein</fullName>
    </submittedName>
</protein>
<sequence length="231" mass="26811">MLDKQFLYDWFTHDTLGSYLIIQEQDFIQTALSKYRPYRTLWLGDLSTHIAQKMQPENSITQSEYLPAEIIASAQTLPWRSNTFDCIITAHLPETEPQLTQILAELYRITTPQGHLLLTSFNPYSLWRFWRTAQLPNVSKSLSLSHIQQHAQSAQWQIEKVKFINHLPPFRQPENWQLIEYAGEYLWTQGATIHGIVLAKQVAQITPTTQTQTNIDFDDLNALSIARLNNQ</sequence>
<dbReference type="SUPFAM" id="SSF53335">
    <property type="entry name" value="S-adenosyl-L-methionine-dependent methyltransferases"/>
    <property type="match status" value="1"/>
</dbReference>
<dbReference type="EMBL" id="FXUV01000039">
    <property type="protein sequence ID" value="SMQ12955.1"/>
    <property type="molecule type" value="Genomic_DNA"/>
</dbReference>
<dbReference type="Proteomes" id="UP000215450">
    <property type="component" value="Unassembled WGS sequence"/>
</dbReference>
<organism evidence="3 4">
    <name type="scientific">Kingella negevensis</name>
    <dbReference type="NCBI Taxonomy" id="1522312"/>
    <lineage>
        <taxon>Bacteria</taxon>
        <taxon>Pseudomonadati</taxon>
        <taxon>Pseudomonadota</taxon>
        <taxon>Betaproteobacteria</taxon>
        <taxon>Neisseriales</taxon>
        <taxon>Neisseriaceae</taxon>
        <taxon>Kingella</taxon>
    </lineage>
</organism>
<evidence type="ECO:0000313" key="4">
    <source>
        <dbReference type="Proteomes" id="UP000215450"/>
    </source>
</evidence>
<gene>
    <name evidence="3" type="ORF">KEBURONENSIS_01662</name>
    <name evidence="2" type="ORF">KEBURONENSIS_01778</name>
</gene>
<dbReference type="GO" id="GO:0032259">
    <property type="term" value="P:methylation"/>
    <property type="evidence" value="ECO:0007669"/>
    <property type="project" value="UniProtKB-KW"/>
</dbReference>
<reference evidence="3 4" key="2">
    <citation type="submission" date="2017-06" db="EMBL/GenBank/DDBJ databases">
        <authorList>
            <person name="Kim H.J."/>
            <person name="Triplett B.A."/>
        </authorList>
    </citation>
    <scope>NUCLEOTIDE SEQUENCE [LARGE SCALE GENOMIC DNA]</scope>
    <source>
        <strain evidence="3">Kingella_eburonensis</strain>
    </source>
</reference>
<proteinExistence type="predicted"/>
<evidence type="ECO:0000259" key="1">
    <source>
        <dbReference type="Pfam" id="PF08241"/>
    </source>
</evidence>
<keyword evidence="3" id="KW-0808">Transferase</keyword>
<dbReference type="STRING" id="1522312.GCA_900177895_01708"/>
<evidence type="ECO:0000313" key="3">
    <source>
        <dbReference type="EMBL" id="SNB76381.1"/>
    </source>
</evidence>
<keyword evidence="3" id="KW-0489">Methyltransferase</keyword>